<evidence type="ECO:0000256" key="1">
    <source>
        <dbReference type="SAM" id="MobiDB-lite"/>
    </source>
</evidence>
<feature type="signal peptide" evidence="2">
    <location>
        <begin position="1"/>
        <end position="20"/>
    </location>
</feature>
<evidence type="ECO:0000313" key="4">
    <source>
        <dbReference type="Proteomes" id="UP000830158"/>
    </source>
</evidence>
<feature type="region of interest" description="Disordered" evidence="1">
    <location>
        <begin position="76"/>
        <end position="98"/>
    </location>
</feature>
<gene>
    <name evidence="3" type="ORF">L1857_17465</name>
</gene>
<dbReference type="PROSITE" id="PS51257">
    <property type="entry name" value="PROKAR_LIPOPROTEIN"/>
    <property type="match status" value="1"/>
</dbReference>
<dbReference type="Proteomes" id="UP000830158">
    <property type="component" value="Chromosome"/>
</dbReference>
<feature type="chain" id="PRO_5045503947" evidence="2">
    <location>
        <begin position="21"/>
        <end position="98"/>
    </location>
</feature>
<keyword evidence="4" id="KW-1185">Reference proteome</keyword>
<dbReference type="EMBL" id="CP091196">
    <property type="protein sequence ID" value="UQS24480.1"/>
    <property type="molecule type" value="Genomic_DNA"/>
</dbReference>
<evidence type="ECO:0000256" key="2">
    <source>
        <dbReference type="SAM" id="SignalP"/>
    </source>
</evidence>
<organism evidence="3 4">
    <name type="scientific">Amycolatopsis thermalba</name>
    <dbReference type="NCBI Taxonomy" id="944492"/>
    <lineage>
        <taxon>Bacteria</taxon>
        <taxon>Bacillati</taxon>
        <taxon>Actinomycetota</taxon>
        <taxon>Actinomycetes</taxon>
        <taxon>Pseudonocardiales</taxon>
        <taxon>Pseudonocardiaceae</taxon>
        <taxon>Amycolatopsis</taxon>
    </lineage>
</organism>
<protein>
    <submittedName>
        <fullName evidence="3">Uncharacterized protein</fullName>
    </submittedName>
</protein>
<evidence type="ECO:0000313" key="3">
    <source>
        <dbReference type="EMBL" id="UQS24480.1"/>
    </source>
</evidence>
<reference evidence="3" key="1">
    <citation type="submission" date="2022-01" db="EMBL/GenBank/DDBJ databases">
        <title>PSI-footprinting approach for the identification of protein synthesis inhibitor producers.</title>
        <authorList>
            <person name="Handel F."/>
            <person name="Kulik A."/>
            <person name="Wex K.W."/>
            <person name="Berscheid A."/>
            <person name="Saur J.S."/>
            <person name="Winkler A."/>
            <person name="Wibberg D."/>
            <person name="Kalinowski J."/>
            <person name="Broetz-Oesterhelt H."/>
            <person name="Mast Y."/>
        </authorList>
    </citation>
    <scope>NUCLEOTIDE SEQUENCE</scope>
    <source>
        <strain evidence="3">KNN 49.3e</strain>
    </source>
</reference>
<keyword evidence="2" id="KW-0732">Signal</keyword>
<accession>A0ABY4NWQ2</accession>
<sequence length="98" mass="10508">MRGRWTAVLAIAAVALTACGAQVRPGGDTGPAPVTVENCGHAITYPLPERAVAYDMSSTEKMFALGLAGRMRGIVMPAPPNPPWRGHRTWPTTGRWRP</sequence>
<name>A0ABY4NWQ2_9PSEU</name>
<proteinExistence type="predicted"/>
<dbReference type="Gene3D" id="3.40.50.1980">
    <property type="entry name" value="Nitrogenase molybdenum iron protein domain"/>
    <property type="match status" value="1"/>
</dbReference>